<dbReference type="SUPFAM" id="SSF57701">
    <property type="entry name" value="Zn2/Cys6 DNA-binding domain"/>
    <property type="match status" value="1"/>
</dbReference>
<proteinExistence type="predicted"/>
<feature type="compositionally biased region" description="Basic residues" evidence="8">
    <location>
        <begin position="74"/>
        <end position="85"/>
    </location>
</feature>
<dbReference type="PANTHER" id="PTHR47659:SF4">
    <property type="entry name" value="ZN(II)2CYS6 TRANSCRIPTION FACTOR (EUROFUNG)"/>
    <property type="match status" value="1"/>
</dbReference>
<feature type="region of interest" description="Disordered" evidence="8">
    <location>
        <begin position="69"/>
        <end position="93"/>
    </location>
</feature>
<keyword evidence="1" id="KW-0479">Metal-binding</keyword>
<protein>
    <recommendedName>
        <fullName evidence="7">Transcription activator of gluconeogenesis ERT1</fullName>
    </recommendedName>
</protein>
<accession>A0A1Y1USX9</accession>
<evidence type="ECO:0000256" key="7">
    <source>
        <dbReference type="ARBA" id="ARBA00040903"/>
    </source>
</evidence>
<evidence type="ECO:0000256" key="6">
    <source>
        <dbReference type="ARBA" id="ARBA00023242"/>
    </source>
</evidence>
<evidence type="ECO:0000256" key="2">
    <source>
        <dbReference type="ARBA" id="ARBA00022833"/>
    </source>
</evidence>
<dbReference type="InterPro" id="IPR036864">
    <property type="entry name" value="Zn2-C6_fun-type_DNA-bd_sf"/>
</dbReference>
<comment type="caution">
    <text evidence="10">The sequence shown here is derived from an EMBL/GenBank/DDBJ whole genome shotgun (WGS) entry which is preliminary data.</text>
</comment>
<reference evidence="10 11" key="1">
    <citation type="submission" date="2017-03" db="EMBL/GenBank/DDBJ databases">
        <title>Widespread Adenine N6-methylation of Active Genes in Fungi.</title>
        <authorList>
            <consortium name="DOE Joint Genome Institute"/>
            <person name="Mondo S.J."/>
            <person name="Dannebaum R.O."/>
            <person name="Kuo R.C."/>
            <person name="Louie K.B."/>
            <person name="Bewick A.J."/>
            <person name="Labutti K."/>
            <person name="Haridas S."/>
            <person name="Kuo A."/>
            <person name="Salamov A."/>
            <person name="Ahrendt S.R."/>
            <person name="Lau R."/>
            <person name="Bowen B.P."/>
            <person name="Lipzen A."/>
            <person name="Sullivan W."/>
            <person name="Andreopoulos W.B."/>
            <person name="Clum A."/>
            <person name="Lindquist E."/>
            <person name="Daum C."/>
            <person name="Northen T.R."/>
            <person name="Ramamoorthy G."/>
            <person name="Schmitz R.J."/>
            <person name="Gryganskyi A."/>
            <person name="Culley D."/>
            <person name="Magnuson J."/>
            <person name="James T.Y."/>
            <person name="O'Malley M.A."/>
            <person name="Stajich J.E."/>
            <person name="Spatafora J.W."/>
            <person name="Visel A."/>
            <person name="Grigoriev I.V."/>
        </authorList>
    </citation>
    <scope>NUCLEOTIDE SEQUENCE [LARGE SCALE GENOMIC DNA]</scope>
    <source>
        <strain evidence="10 11">NRRL Y-17943</strain>
    </source>
</reference>
<dbReference type="GeneID" id="33560781"/>
<dbReference type="Proteomes" id="UP000193218">
    <property type="component" value="Unassembled WGS sequence"/>
</dbReference>
<feature type="region of interest" description="Disordered" evidence="8">
    <location>
        <begin position="281"/>
        <end position="300"/>
    </location>
</feature>
<organism evidence="10 11">
    <name type="scientific">Kockovaella imperatae</name>
    <dbReference type="NCBI Taxonomy" id="4999"/>
    <lineage>
        <taxon>Eukaryota</taxon>
        <taxon>Fungi</taxon>
        <taxon>Dikarya</taxon>
        <taxon>Basidiomycota</taxon>
        <taxon>Agaricomycotina</taxon>
        <taxon>Tremellomycetes</taxon>
        <taxon>Tremellales</taxon>
        <taxon>Cuniculitremaceae</taxon>
        <taxon>Kockovaella</taxon>
    </lineage>
</organism>
<dbReference type="InterPro" id="IPR050335">
    <property type="entry name" value="ERT1_acuK_gluconeogen_tf"/>
</dbReference>
<name>A0A1Y1USX9_9TREE</name>
<keyword evidence="2" id="KW-0862">Zinc</keyword>
<dbReference type="InParanoid" id="A0A1Y1USX9"/>
<evidence type="ECO:0000313" key="10">
    <source>
        <dbReference type="EMBL" id="ORX40634.1"/>
    </source>
</evidence>
<evidence type="ECO:0000256" key="4">
    <source>
        <dbReference type="ARBA" id="ARBA00023125"/>
    </source>
</evidence>
<evidence type="ECO:0000313" key="11">
    <source>
        <dbReference type="Proteomes" id="UP000193218"/>
    </source>
</evidence>
<keyword evidence="11" id="KW-1185">Reference proteome</keyword>
<dbReference type="RefSeq" id="XP_021874313.1">
    <property type="nucleotide sequence ID" value="XM_022018972.1"/>
</dbReference>
<dbReference type="STRING" id="4999.A0A1Y1USX9"/>
<dbReference type="Gene3D" id="3.30.450.20">
    <property type="entry name" value="PAS domain"/>
    <property type="match status" value="1"/>
</dbReference>
<dbReference type="Gene3D" id="4.10.240.10">
    <property type="entry name" value="Zn(2)-C6 fungal-type DNA-binding domain"/>
    <property type="match status" value="1"/>
</dbReference>
<sequence length="468" mass="51867">MGLSDRPSGSTTSSTLTPGPPSQLNFSSFPRRVSTPSACTPCKRSHLACEASRPCGRCIKLGKTDDCEDAPQLKRGRPRKLKRSSTRSPSVDSSSLTACLERDVFTPTGFESGFDYPSLLESFELFTTTDFKILRATDPCYHLTGFHPHEFINIPLQELVFPDDWPQMKHHQMALTNPLDGPARLRTSRQAQAALTQLDDLRLRVPAQGMVAPFPNENVRVVRNDGTYALFNVRIHLGGALEGCLRELEQLDSSYFAISLLILRSSDSPILVDKVIPPTPLTPSVGPISRPQTESSSVDPPGFSTFAAAAALRETSRYALSPSSTRQDGFAVNSLSLETPFETWRSSAVSRLRVQYQQSWYEQAGDPVREQGWRRTYLTPTHNGSHQGLQITGLPQNAQMGTSCQPLSAYTDEYGDCPRTSQPDMHHATTARQPQEHLRNGRQAAWPIDLAQHPLHLTYSPENLHWTG</sequence>
<dbReference type="CDD" id="cd00067">
    <property type="entry name" value="GAL4"/>
    <property type="match status" value="1"/>
</dbReference>
<evidence type="ECO:0000256" key="5">
    <source>
        <dbReference type="ARBA" id="ARBA00023163"/>
    </source>
</evidence>
<evidence type="ECO:0000259" key="9">
    <source>
        <dbReference type="PROSITE" id="PS50048"/>
    </source>
</evidence>
<feature type="compositionally biased region" description="Low complexity" evidence="8">
    <location>
        <begin position="7"/>
        <end position="17"/>
    </location>
</feature>
<dbReference type="GO" id="GO:0008270">
    <property type="term" value="F:zinc ion binding"/>
    <property type="evidence" value="ECO:0007669"/>
    <property type="project" value="InterPro"/>
</dbReference>
<evidence type="ECO:0000256" key="8">
    <source>
        <dbReference type="SAM" id="MobiDB-lite"/>
    </source>
</evidence>
<evidence type="ECO:0000256" key="3">
    <source>
        <dbReference type="ARBA" id="ARBA00023015"/>
    </source>
</evidence>
<dbReference type="AlphaFoldDB" id="A0A1Y1USX9"/>
<keyword evidence="3" id="KW-0805">Transcription regulation</keyword>
<dbReference type="SUPFAM" id="SSF55785">
    <property type="entry name" value="PYP-like sensor domain (PAS domain)"/>
    <property type="match status" value="1"/>
</dbReference>
<dbReference type="GO" id="GO:0003677">
    <property type="term" value="F:DNA binding"/>
    <property type="evidence" value="ECO:0007669"/>
    <property type="project" value="UniProtKB-KW"/>
</dbReference>
<dbReference type="InterPro" id="IPR035965">
    <property type="entry name" value="PAS-like_dom_sf"/>
</dbReference>
<feature type="region of interest" description="Disordered" evidence="8">
    <location>
        <begin position="419"/>
        <end position="440"/>
    </location>
</feature>
<gene>
    <name evidence="10" type="ORF">BD324DRAFT_678080</name>
</gene>
<keyword evidence="5" id="KW-0804">Transcription</keyword>
<dbReference type="PANTHER" id="PTHR47659">
    <property type="entry name" value="ZN(II)2CYS6 TRANSCRIPTION FACTOR (EUROFUNG)-RELATED"/>
    <property type="match status" value="1"/>
</dbReference>
<dbReference type="SMART" id="SM00066">
    <property type="entry name" value="GAL4"/>
    <property type="match status" value="1"/>
</dbReference>
<dbReference type="Pfam" id="PF00172">
    <property type="entry name" value="Zn_clus"/>
    <property type="match status" value="1"/>
</dbReference>
<dbReference type="EMBL" id="NBSH01000001">
    <property type="protein sequence ID" value="ORX40634.1"/>
    <property type="molecule type" value="Genomic_DNA"/>
</dbReference>
<feature type="region of interest" description="Disordered" evidence="8">
    <location>
        <begin position="1"/>
        <end position="34"/>
    </location>
</feature>
<keyword evidence="4" id="KW-0238">DNA-binding</keyword>
<dbReference type="PROSITE" id="PS00463">
    <property type="entry name" value="ZN2_CY6_FUNGAL_1"/>
    <property type="match status" value="1"/>
</dbReference>
<dbReference type="InterPro" id="IPR001138">
    <property type="entry name" value="Zn2Cys6_DnaBD"/>
</dbReference>
<feature type="domain" description="Zn(2)-C6 fungal-type" evidence="9">
    <location>
        <begin position="38"/>
        <end position="67"/>
    </location>
</feature>
<evidence type="ECO:0000256" key="1">
    <source>
        <dbReference type="ARBA" id="ARBA00022723"/>
    </source>
</evidence>
<dbReference type="OrthoDB" id="411251at2759"/>
<dbReference type="GO" id="GO:0000981">
    <property type="term" value="F:DNA-binding transcription factor activity, RNA polymerase II-specific"/>
    <property type="evidence" value="ECO:0007669"/>
    <property type="project" value="InterPro"/>
</dbReference>
<dbReference type="PROSITE" id="PS50048">
    <property type="entry name" value="ZN2_CY6_FUNGAL_2"/>
    <property type="match status" value="1"/>
</dbReference>
<keyword evidence="6" id="KW-0539">Nucleus</keyword>
<feature type="compositionally biased region" description="Polar residues" evidence="8">
    <location>
        <begin position="23"/>
        <end position="34"/>
    </location>
</feature>